<name>A0A3M7RE55_BRAPC</name>
<sequence>MPLLSFRNKRKEQNSDEKEPVPDNDDEDEDLVDSSNEGTQKSSSEKRHFAERFNQVPFKMNFFVCKSKFSFKSIKIFKPIKGGGPEKTGLKRTA</sequence>
<organism evidence="2 3">
    <name type="scientific">Brachionus plicatilis</name>
    <name type="common">Marine rotifer</name>
    <name type="synonym">Brachionus muelleri</name>
    <dbReference type="NCBI Taxonomy" id="10195"/>
    <lineage>
        <taxon>Eukaryota</taxon>
        <taxon>Metazoa</taxon>
        <taxon>Spiralia</taxon>
        <taxon>Gnathifera</taxon>
        <taxon>Rotifera</taxon>
        <taxon>Eurotatoria</taxon>
        <taxon>Monogononta</taxon>
        <taxon>Pseudotrocha</taxon>
        <taxon>Ploima</taxon>
        <taxon>Brachionidae</taxon>
        <taxon>Brachionus</taxon>
    </lineage>
</organism>
<dbReference type="Proteomes" id="UP000276133">
    <property type="component" value="Unassembled WGS sequence"/>
</dbReference>
<dbReference type="EMBL" id="REGN01003615">
    <property type="protein sequence ID" value="RNA21729.1"/>
    <property type="molecule type" value="Genomic_DNA"/>
</dbReference>
<evidence type="ECO:0000256" key="1">
    <source>
        <dbReference type="SAM" id="MobiDB-lite"/>
    </source>
</evidence>
<dbReference type="AlphaFoldDB" id="A0A3M7RE55"/>
<accession>A0A3M7RE55</accession>
<gene>
    <name evidence="2" type="ORF">BpHYR1_007961</name>
</gene>
<reference evidence="2 3" key="1">
    <citation type="journal article" date="2018" name="Sci. Rep.">
        <title>Genomic signatures of local adaptation to the degree of environmental predictability in rotifers.</title>
        <authorList>
            <person name="Franch-Gras L."/>
            <person name="Hahn C."/>
            <person name="Garcia-Roger E.M."/>
            <person name="Carmona M.J."/>
            <person name="Serra M."/>
            <person name="Gomez A."/>
        </authorList>
    </citation>
    <scope>NUCLEOTIDE SEQUENCE [LARGE SCALE GENOMIC DNA]</scope>
    <source>
        <strain evidence="2">HYR1</strain>
    </source>
</reference>
<keyword evidence="3" id="KW-1185">Reference proteome</keyword>
<feature type="compositionally biased region" description="Acidic residues" evidence="1">
    <location>
        <begin position="22"/>
        <end position="32"/>
    </location>
</feature>
<comment type="caution">
    <text evidence="2">The sequence shown here is derived from an EMBL/GenBank/DDBJ whole genome shotgun (WGS) entry which is preliminary data.</text>
</comment>
<protein>
    <submittedName>
        <fullName evidence="2">Uncharacterized protein</fullName>
    </submittedName>
</protein>
<evidence type="ECO:0000313" key="2">
    <source>
        <dbReference type="EMBL" id="RNA21729.1"/>
    </source>
</evidence>
<proteinExistence type="predicted"/>
<evidence type="ECO:0000313" key="3">
    <source>
        <dbReference type="Proteomes" id="UP000276133"/>
    </source>
</evidence>
<feature type="compositionally biased region" description="Basic and acidic residues" evidence="1">
    <location>
        <begin position="11"/>
        <end position="21"/>
    </location>
</feature>
<feature type="region of interest" description="Disordered" evidence="1">
    <location>
        <begin position="1"/>
        <end position="48"/>
    </location>
</feature>